<name>A0A315Z5N8_SEDFL</name>
<proteinExistence type="inferred from homology"/>
<dbReference type="PANTHER" id="PTHR11108:SF1">
    <property type="entry name" value="FERROCHELATASE, MITOCHONDRIAL"/>
    <property type="match status" value="1"/>
</dbReference>
<keyword evidence="7" id="KW-0963">Cytoplasm</keyword>
<dbReference type="NCBIfam" id="TIGR00109">
    <property type="entry name" value="hemH"/>
    <property type="match status" value="1"/>
</dbReference>
<protein>
    <recommendedName>
        <fullName evidence="7">Ferrochelatase</fullName>
        <ecNumber evidence="7">4.98.1.1</ecNumber>
    </recommendedName>
    <alternativeName>
        <fullName evidence="7">Heme synthase</fullName>
    </alternativeName>
    <alternativeName>
        <fullName evidence="7">Protoheme ferro-lyase</fullName>
    </alternativeName>
</protein>
<gene>
    <name evidence="7" type="primary">hemH</name>
    <name evidence="9" type="ORF">BC781_10746</name>
</gene>
<evidence type="ECO:0000256" key="2">
    <source>
        <dbReference type="ARBA" id="ARBA00023004"/>
    </source>
</evidence>
<dbReference type="SUPFAM" id="SSF53800">
    <property type="entry name" value="Chelatase"/>
    <property type="match status" value="1"/>
</dbReference>
<dbReference type="CDD" id="cd00419">
    <property type="entry name" value="Ferrochelatase_C"/>
    <property type="match status" value="1"/>
</dbReference>
<dbReference type="InterPro" id="IPR033644">
    <property type="entry name" value="Ferrochelatase_C"/>
</dbReference>
<organism evidence="9 10">
    <name type="scientific">Sediminitomix flava</name>
    <dbReference type="NCBI Taxonomy" id="379075"/>
    <lineage>
        <taxon>Bacteria</taxon>
        <taxon>Pseudomonadati</taxon>
        <taxon>Bacteroidota</taxon>
        <taxon>Cytophagia</taxon>
        <taxon>Cytophagales</taxon>
        <taxon>Flammeovirgaceae</taxon>
        <taxon>Sediminitomix</taxon>
    </lineage>
</organism>
<keyword evidence="7" id="KW-0479">Metal-binding</keyword>
<dbReference type="InterPro" id="IPR033659">
    <property type="entry name" value="Ferrochelatase_N"/>
</dbReference>
<keyword evidence="10" id="KW-1185">Reference proteome</keyword>
<reference evidence="9 10" key="1">
    <citation type="submission" date="2018-03" db="EMBL/GenBank/DDBJ databases">
        <title>Genomic Encyclopedia of Archaeal and Bacterial Type Strains, Phase II (KMG-II): from individual species to whole genera.</title>
        <authorList>
            <person name="Goeker M."/>
        </authorList>
    </citation>
    <scope>NUCLEOTIDE SEQUENCE [LARGE SCALE GENOMIC DNA]</scope>
    <source>
        <strain evidence="9 10">DSM 28229</strain>
    </source>
</reference>
<dbReference type="OrthoDB" id="9809741at2"/>
<dbReference type="Proteomes" id="UP000245535">
    <property type="component" value="Unassembled WGS sequence"/>
</dbReference>
<keyword evidence="3 7" id="KW-0350">Heme biosynthesis</keyword>
<dbReference type="RefSeq" id="WP_109621543.1">
    <property type="nucleotide sequence ID" value="NZ_QGDO01000007.1"/>
</dbReference>
<comment type="catalytic activity">
    <reaction evidence="6">
        <text>Fe-coproporphyrin III + 2 H(+) = coproporphyrin III + Fe(2+)</text>
        <dbReference type="Rhea" id="RHEA:49572"/>
        <dbReference type="ChEBI" id="CHEBI:15378"/>
        <dbReference type="ChEBI" id="CHEBI:29033"/>
        <dbReference type="ChEBI" id="CHEBI:68438"/>
        <dbReference type="ChEBI" id="CHEBI:131725"/>
        <dbReference type="EC" id="4.99.1.9"/>
    </reaction>
    <physiologicalReaction direction="right-to-left" evidence="6">
        <dbReference type="Rhea" id="RHEA:49574"/>
    </physiologicalReaction>
</comment>
<sequence length="354" mass="40542">MQQKQALKTGVLLVNLGTPDSPEVPDVRKYLREFLMDKRVIDISYWKRWMLVNMIIAPFRAPKSAKEYKKLWTENGSPLLYYGVKVKSLLQEQLGEEFHVALGMRYQSPSIEGALTELKAQGVHKIIVVPLFPQYASATVGSVTDKVMELVKNWQIIPDMDFIDHFHDHPMFINAFAEIGKSYLKKKDYDHVIFSYHGVPERQIIKAATDTCCKLKDATCACNQEQNIYCYRSACFHTTKLLAEALGLKDDQYSVCFQSRLGKDPWIQPYTEDVIIDLAKAGKKKVLAYSPAFIADCLETTLEVGEEYKEVFEENGGEEWDLVESLNEHPLWIDCLEQLVKERCNTHAFNPTIA</sequence>
<dbReference type="UniPathway" id="UPA00252">
    <property type="reaction ID" value="UER00325"/>
</dbReference>
<comment type="catalytic activity">
    <reaction evidence="7">
        <text>heme b + 2 H(+) = protoporphyrin IX + Fe(2+)</text>
        <dbReference type="Rhea" id="RHEA:22584"/>
        <dbReference type="ChEBI" id="CHEBI:15378"/>
        <dbReference type="ChEBI" id="CHEBI:29033"/>
        <dbReference type="ChEBI" id="CHEBI:57306"/>
        <dbReference type="ChEBI" id="CHEBI:60344"/>
        <dbReference type="EC" id="4.98.1.1"/>
    </reaction>
</comment>
<dbReference type="PANTHER" id="PTHR11108">
    <property type="entry name" value="FERROCHELATASE"/>
    <property type="match status" value="1"/>
</dbReference>
<keyword evidence="2 7" id="KW-0408">Iron</keyword>
<keyword evidence="5 7" id="KW-0627">Porphyrin biosynthesis</keyword>
<dbReference type="GO" id="GO:0046872">
    <property type="term" value="F:metal ion binding"/>
    <property type="evidence" value="ECO:0007669"/>
    <property type="project" value="UniProtKB-KW"/>
</dbReference>
<keyword evidence="4 7" id="KW-0456">Lyase</keyword>
<comment type="similarity">
    <text evidence="1 7 8">Belongs to the ferrochelatase family.</text>
</comment>
<dbReference type="AlphaFoldDB" id="A0A315Z5N8"/>
<accession>A0A315Z5N8</accession>
<evidence type="ECO:0000256" key="8">
    <source>
        <dbReference type="RuleBase" id="RU004185"/>
    </source>
</evidence>
<feature type="binding site" evidence="7">
    <location>
        <position position="299"/>
    </location>
    <ligand>
        <name>Fe(2+)</name>
        <dbReference type="ChEBI" id="CHEBI:29033"/>
    </ligand>
</feature>
<evidence type="ECO:0000256" key="7">
    <source>
        <dbReference type="HAMAP-Rule" id="MF_00323"/>
    </source>
</evidence>
<comment type="caution">
    <text evidence="9">The sequence shown here is derived from an EMBL/GenBank/DDBJ whole genome shotgun (WGS) entry which is preliminary data.</text>
</comment>
<evidence type="ECO:0000256" key="5">
    <source>
        <dbReference type="ARBA" id="ARBA00023244"/>
    </source>
</evidence>
<dbReference type="GO" id="GO:0006783">
    <property type="term" value="P:heme biosynthetic process"/>
    <property type="evidence" value="ECO:0007669"/>
    <property type="project" value="UniProtKB-UniRule"/>
</dbReference>
<evidence type="ECO:0000313" key="9">
    <source>
        <dbReference type="EMBL" id="PWJ38456.1"/>
    </source>
</evidence>
<dbReference type="GO" id="GO:0005737">
    <property type="term" value="C:cytoplasm"/>
    <property type="evidence" value="ECO:0007669"/>
    <property type="project" value="UniProtKB-SubCell"/>
</dbReference>
<dbReference type="CDD" id="cd03411">
    <property type="entry name" value="Ferrochelatase_N"/>
    <property type="match status" value="1"/>
</dbReference>
<evidence type="ECO:0000256" key="6">
    <source>
        <dbReference type="ARBA" id="ARBA00024536"/>
    </source>
</evidence>
<evidence type="ECO:0000256" key="4">
    <source>
        <dbReference type="ARBA" id="ARBA00023239"/>
    </source>
</evidence>
<dbReference type="GO" id="GO:0004325">
    <property type="term" value="F:ferrochelatase activity"/>
    <property type="evidence" value="ECO:0007669"/>
    <property type="project" value="UniProtKB-UniRule"/>
</dbReference>
<dbReference type="InterPro" id="IPR001015">
    <property type="entry name" value="Ferrochelatase"/>
</dbReference>
<comment type="function">
    <text evidence="7">Catalyzes the ferrous insertion into protoporphyrin IX.</text>
</comment>
<evidence type="ECO:0000313" key="10">
    <source>
        <dbReference type="Proteomes" id="UP000245535"/>
    </source>
</evidence>
<feature type="binding site" evidence="7">
    <location>
        <position position="197"/>
    </location>
    <ligand>
        <name>Fe(2+)</name>
        <dbReference type="ChEBI" id="CHEBI:29033"/>
    </ligand>
</feature>
<evidence type="ECO:0000256" key="1">
    <source>
        <dbReference type="ARBA" id="ARBA00007718"/>
    </source>
</evidence>
<comment type="subcellular location">
    <subcellularLocation>
        <location evidence="7">Cytoplasm</location>
    </subcellularLocation>
</comment>
<dbReference type="Pfam" id="PF00762">
    <property type="entry name" value="Ferrochelatase"/>
    <property type="match status" value="1"/>
</dbReference>
<dbReference type="Gene3D" id="3.40.50.1400">
    <property type="match status" value="2"/>
</dbReference>
<comment type="pathway">
    <text evidence="7">Porphyrin-containing compound metabolism; protoheme biosynthesis; protoheme from protoporphyrin-IX: step 1/1.</text>
</comment>
<dbReference type="EMBL" id="QGDO01000007">
    <property type="protein sequence ID" value="PWJ38456.1"/>
    <property type="molecule type" value="Genomic_DNA"/>
</dbReference>
<dbReference type="EC" id="4.98.1.1" evidence="7"/>
<evidence type="ECO:0000256" key="3">
    <source>
        <dbReference type="ARBA" id="ARBA00023133"/>
    </source>
</evidence>
<dbReference type="HAMAP" id="MF_00323">
    <property type="entry name" value="Ferrochelatase"/>
    <property type="match status" value="1"/>
</dbReference>